<dbReference type="Proteomes" id="UP000070700">
    <property type="component" value="Unassembled WGS sequence"/>
</dbReference>
<evidence type="ECO:0000256" key="2">
    <source>
        <dbReference type="ARBA" id="ARBA00022723"/>
    </source>
</evidence>
<dbReference type="Pfam" id="PF04082">
    <property type="entry name" value="Fungal_trans"/>
    <property type="match status" value="1"/>
</dbReference>
<dbReference type="EMBL" id="KQ947429">
    <property type="protein sequence ID" value="KUJ10420.1"/>
    <property type="molecule type" value="Genomic_DNA"/>
</dbReference>
<accession>A0A132BDB1</accession>
<keyword evidence="4" id="KW-0804">Transcription</keyword>
<dbReference type="CDD" id="cd12148">
    <property type="entry name" value="fungal_TF_MHR"/>
    <property type="match status" value="1"/>
</dbReference>
<dbReference type="OrthoDB" id="2399539at2759"/>
<keyword evidence="5" id="KW-0539">Nucleus</keyword>
<evidence type="ECO:0000256" key="5">
    <source>
        <dbReference type="ARBA" id="ARBA00023242"/>
    </source>
</evidence>
<dbReference type="PANTHER" id="PTHR47338:SF5">
    <property type="entry name" value="ZN(II)2CYS6 TRANSCRIPTION FACTOR (EUROFUNG)"/>
    <property type="match status" value="1"/>
</dbReference>
<proteinExistence type="predicted"/>
<dbReference type="KEGG" id="psco:LY89DRAFT_562387"/>
<evidence type="ECO:0000313" key="8">
    <source>
        <dbReference type="Proteomes" id="UP000070700"/>
    </source>
</evidence>
<keyword evidence="8" id="KW-1185">Reference proteome</keyword>
<dbReference type="PANTHER" id="PTHR47338">
    <property type="entry name" value="ZN(II)2CYS6 TRANSCRIPTION FACTOR (EUROFUNG)-RELATED"/>
    <property type="match status" value="1"/>
</dbReference>
<evidence type="ECO:0000256" key="3">
    <source>
        <dbReference type="ARBA" id="ARBA00023015"/>
    </source>
</evidence>
<evidence type="ECO:0000259" key="6">
    <source>
        <dbReference type="Pfam" id="PF04082"/>
    </source>
</evidence>
<evidence type="ECO:0000313" key="7">
    <source>
        <dbReference type="EMBL" id="KUJ10420.1"/>
    </source>
</evidence>
<feature type="non-terminal residue" evidence="7">
    <location>
        <position position="445"/>
    </location>
</feature>
<dbReference type="GO" id="GO:0005634">
    <property type="term" value="C:nucleus"/>
    <property type="evidence" value="ECO:0007669"/>
    <property type="project" value="UniProtKB-SubCell"/>
</dbReference>
<dbReference type="AlphaFoldDB" id="A0A132BDB1"/>
<organism evidence="7 8">
    <name type="scientific">Mollisia scopiformis</name>
    <name type="common">Conifer needle endophyte fungus</name>
    <name type="synonym">Phialocephala scopiformis</name>
    <dbReference type="NCBI Taxonomy" id="149040"/>
    <lineage>
        <taxon>Eukaryota</taxon>
        <taxon>Fungi</taxon>
        <taxon>Dikarya</taxon>
        <taxon>Ascomycota</taxon>
        <taxon>Pezizomycotina</taxon>
        <taxon>Leotiomycetes</taxon>
        <taxon>Helotiales</taxon>
        <taxon>Mollisiaceae</taxon>
        <taxon>Mollisia</taxon>
    </lineage>
</organism>
<evidence type="ECO:0000256" key="4">
    <source>
        <dbReference type="ARBA" id="ARBA00023163"/>
    </source>
</evidence>
<comment type="subcellular location">
    <subcellularLocation>
        <location evidence="1">Nucleus</location>
    </subcellularLocation>
</comment>
<evidence type="ECO:0000256" key="1">
    <source>
        <dbReference type="ARBA" id="ARBA00004123"/>
    </source>
</evidence>
<keyword evidence="3" id="KW-0805">Transcription regulation</keyword>
<dbReference type="STRING" id="149040.A0A132BDB1"/>
<gene>
    <name evidence="7" type="ORF">LY89DRAFT_562387</name>
</gene>
<dbReference type="GO" id="GO:0006351">
    <property type="term" value="P:DNA-templated transcription"/>
    <property type="evidence" value="ECO:0007669"/>
    <property type="project" value="InterPro"/>
</dbReference>
<dbReference type="RefSeq" id="XP_018064775.1">
    <property type="nucleotide sequence ID" value="XM_018208475.1"/>
</dbReference>
<dbReference type="GO" id="GO:0000981">
    <property type="term" value="F:DNA-binding transcription factor activity, RNA polymerase II-specific"/>
    <property type="evidence" value="ECO:0007669"/>
    <property type="project" value="InterPro"/>
</dbReference>
<dbReference type="GeneID" id="28818201"/>
<feature type="domain" description="Xylanolytic transcriptional activator regulatory" evidence="6">
    <location>
        <begin position="15"/>
        <end position="191"/>
    </location>
</feature>
<dbReference type="InterPro" id="IPR007219">
    <property type="entry name" value="XnlR_reg_dom"/>
</dbReference>
<dbReference type="InParanoid" id="A0A132BDB1"/>
<name>A0A132BDB1_MOLSC</name>
<dbReference type="GO" id="GO:0003677">
    <property type="term" value="F:DNA binding"/>
    <property type="evidence" value="ECO:0007669"/>
    <property type="project" value="InterPro"/>
</dbReference>
<keyword evidence="2" id="KW-0479">Metal-binding</keyword>
<dbReference type="InterPro" id="IPR050815">
    <property type="entry name" value="TF_fung"/>
</dbReference>
<feature type="non-terminal residue" evidence="7">
    <location>
        <position position="1"/>
    </location>
</feature>
<protein>
    <recommendedName>
        <fullName evidence="6">Xylanolytic transcriptional activator regulatory domain-containing protein</fullName>
    </recommendedName>
</protein>
<dbReference type="GO" id="GO:0008270">
    <property type="term" value="F:zinc ion binding"/>
    <property type="evidence" value="ECO:0007669"/>
    <property type="project" value="InterPro"/>
</dbReference>
<sequence>ILPPFNEVLKGCRIFFTSCFQLGFLPKAIFFESLATNRDSINVFLILGILSVSARFTKCLVNRYGDATKATDYFINRASELLPNEIFKPSVERIQALFLLGVAEWVQGNRTRSAILMGIAVRMASIQHLHREESYMLPENPTTEDVINSEVARRTFWVLESQDHLYSEHNAAVAFPLSDITALLPSDEIDFAYGIIPAKRAALGGTKAAIKCPGLVSLPCRSPFATLIQAHNHWGEIARRAGRASRSKREKADQDIKPWEENSEYSQLTRSLKEWEEKVTPRHRWSLINLRGHKAEGLDLAYLSQVMVVRINNIVIRRIYLEDILQSKLGTSSSEYSMPDFWTQMSHELFTNVYSLHESFDTWFSLRSPDEGIPSIVVFCVYICGSLASYLWKWPQLCPELAEGAEAILNRSLEVLAALVDRLPRVSKWLNALQSLAVPIQNQSA</sequence>
<reference evidence="7 8" key="1">
    <citation type="submission" date="2015-10" db="EMBL/GenBank/DDBJ databases">
        <title>Full genome of DAOMC 229536 Phialocephala scopiformis, a fungal endophyte of spruce producing the potent anti-insectan compound rugulosin.</title>
        <authorList>
            <consortium name="DOE Joint Genome Institute"/>
            <person name="Walker A.K."/>
            <person name="Frasz S.L."/>
            <person name="Seifert K.A."/>
            <person name="Miller J.D."/>
            <person name="Mondo S.J."/>
            <person name="Labutti K."/>
            <person name="Lipzen A."/>
            <person name="Dockter R."/>
            <person name="Kennedy M."/>
            <person name="Grigoriev I.V."/>
            <person name="Spatafora J.W."/>
        </authorList>
    </citation>
    <scope>NUCLEOTIDE SEQUENCE [LARGE SCALE GENOMIC DNA]</scope>
    <source>
        <strain evidence="7 8">CBS 120377</strain>
    </source>
</reference>